<sequence>MCKLSFVLFILYFCDPIWCLRITAYFRMYISVWSPILSILRKSSSCRSFNLVRHFEPEKLNGVGNNYRNNRLPKSYERMMQPIFHRLGPPNFFRSKINTILLSRRERKMSESVRMSTPEGRALVFKRLIDRRRSLWPHA</sequence>
<accession>A0AA85IP15</accession>
<keyword evidence="1" id="KW-1185">Reference proteome</keyword>
<evidence type="ECO:0000313" key="1">
    <source>
        <dbReference type="Proteomes" id="UP000050795"/>
    </source>
</evidence>
<evidence type="ECO:0000313" key="2">
    <source>
        <dbReference type="WBParaSite" id="TREG1_100400.5"/>
    </source>
</evidence>
<proteinExistence type="predicted"/>
<name>A0AA85IP15_TRIRE</name>
<dbReference type="Proteomes" id="UP000050795">
    <property type="component" value="Unassembled WGS sequence"/>
</dbReference>
<organism evidence="1 2">
    <name type="scientific">Trichobilharzia regenti</name>
    <name type="common">Nasal bird schistosome</name>
    <dbReference type="NCBI Taxonomy" id="157069"/>
    <lineage>
        <taxon>Eukaryota</taxon>
        <taxon>Metazoa</taxon>
        <taxon>Spiralia</taxon>
        <taxon>Lophotrochozoa</taxon>
        <taxon>Platyhelminthes</taxon>
        <taxon>Trematoda</taxon>
        <taxon>Digenea</taxon>
        <taxon>Strigeidida</taxon>
        <taxon>Schistosomatoidea</taxon>
        <taxon>Schistosomatidae</taxon>
        <taxon>Trichobilharzia</taxon>
    </lineage>
</organism>
<dbReference type="WBParaSite" id="TREG1_100400.5">
    <property type="protein sequence ID" value="TREG1_100400.5"/>
    <property type="gene ID" value="TREG1_100400"/>
</dbReference>
<dbReference type="AlphaFoldDB" id="A0AA85IP15"/>
<protein>
    <submittedName>
        <fullName evidence="2">Uncharacterized protein</fullName>
    </submittedName>
</protein>
<reference evidence="1" key="1">
    <citation type="submission" date="2022-06" db="EMBL/GenBank/DDBJ databases">
        <authorList>
            <person name="Berger JAMES D."/>
            <person name="Berger JAMES D."/>
        </authorList>
    </citation>
    <scope>NUCLEOTIDE SEQUENCE [LARGE SCALE GENOMIC DNA]</scope>
</reference>
<reference evidence="2" key="2">
    <citation type="submission" date="2023-11" db="UniProtKB">
        <authorList>
            <consortium name="WormBaseParasite"/>
        </authorList>
    </citation>
    <scope>IDENTIFICATION</scope>
</reference>